<dbReference type="EMBL" id="CAJVPW010040508">
    <property type="protein sequence ID" value="CAG8746397.1"/>
    <property type="molecule type" value="Genomic_DNA"/>
</dbReference>
<name>A0ACA9QIA5_9GLOM</name>
<gene>
    <name evidence="1" type="ORF">SPELUC_LOCUS14164</name>
</gene>
<comment type="caution">
    <text evidence="1">The sequence shown here is derived from an EMBL/GenBank/DDBJ whole genome shotgun (WGS) entry which is preliminary data.</text>
</comment>
<evidence type="ECO:0000313" key="2">
    <source>
        <dbReference type="Proteomes" id="UP000789366"/>
    </source>
</evidence>
<dbReference type="Proteomes" id="UP000789366">
    <property type="component" value="Unassembled WGS sequence"/>
</dbReference>
<sequence>ETKVEEDTNLDDVSLDDRPSENNTELIDNTNDITETISYEELNKKHKCSVQKNLKMSTDLINFRTKIEELENDNNSISSEKTQIFTELEKIKEERQHLEEECLELKAELKKLVEERDTLAGLINIMKVRWEKEYQKLQAKYQESEFNKTYLESRVTELQQEHVKTQSELYELRSSREVESEKLQTIENQKAALSKVFEDQQNGVQMMMKGMAAEREAWQQKEAEIIE</sequence>
<evidence type="ECO:0000313" key="1">
    <source>
        <dbReference type="EMBL" id="CAG8746397.1"/>
    </source>
</evidence>
<keyword evidence="2" id="KW-1185">Reference proteome</keyword>
<feature type="non-terminal residue" evidence="1">
    <location>
        <position position="1"/>
    </location>
</feature>
<proteinExistence type="predicted"/>
<protein>
    <submittedName>
        <fullName evidence="1">16295_t:CDS:1</fullName>
    </submittedName>
</protein>
<organism evidence="1 2">
    <name type="scientific">Cetraspora pellucida</name>
    <dbReference type="NCBI Taxonomy" id="1433469"/>
    <lineage>
        <taxon>Eukaryota</taxon>
        <taxon>Fungi</taxon>
        <taxon>Fungi incertae sedis</taxon>
        <taxon>Mucoromycota</taxon>
        <taxon>Glomeromycotina</taxon>
        <taxon>Glomeromycetes</taxon>
        <taxon>Diversisporales</taxon>
        <taxon>Gigasporaceae</taxon>
        <taxon>Cetraspora</taxon>
    </lineage>
</organism>
<accession>A0ACA9QIA5</accession>
<reference evidence="1" key="1">
    <citation type="submission" date="2021-06" db="EMBL/GenBank/DDBJ databases">
        <authorList>
            <person name="Kallberg Y."/>
            <person name="Tangrot J."/>
            <person name="Rosling A."/>
        </authorList>
    </citation>
    <scope>NUCLEOTIDE SEQUENCE</scope>
    <source>
        <strain evidence="1">28 12/20/2015</strain>
    </source>
</reference>